<evidence type="ECO:0000313" key="11">
    <source>
        <dbReference type="EMBL" id="KAK5954717.1"/>
    </source>
</evidence>
<feature type="transmembrane region" description="Helical" evidence="8">
    <location>
        <begin position="610"/>
        <end position="630"/>
    </location>
</feature>
<dbReference type="EMBL" id="JAKLMC020000008">
    <property type="protein sequence ID" value="KAK5954717.1"/>
    <property type="molecule type" value="Genomic_DNA"/>
</dbReference>
<feature type="chain" id="PRO_5042910706" description="ML-like domain-containing protein" evidence="9">
    <location>
        <begin position="31"/>
        <end position="901"/>
    </location>
</feature>
<feature type="region of interest" description="Disordered" evidence="7">
    <location>
        <begin position="703"/>
        <end position="901"/>
    </location>
</feature>
<feature type="transmembrane region" description="Helical" evidence="8">
    <location>
        <begin position="554"/>
        <end position="573"/>
    </location>
</feature>
<dbReference type="Proteomes" id="UP001316803">
    <property type="component" value="Unassembled WGS sequence"/>
</dbReference>
<keyword evidence="5 8" id="KW-1133">Transmembrane helix</keyword>
<keyword evidence="6 8" id="KW-0472">Membrane</keyword>
<dbReference type="PANTHER" id="PTHR31145">
    <property type="entry name" value="INTEGRAL MEMBRANE PROTEIN (AFU_ORTHOLOGUE AFUA_7G01610)"/>
    <property type="match status" value="1"/>
</dbReference>
<evidence type="ECO:0000256" key="8">
    <source>
        <dbReference type="SAM" id="Phobius"/>
    </source>
</evidence>
<feature type="signal peptide" evidence="9">
    <location>
        <begin position="1"/>
        <end position="30"/>
    </location>
</feature>
<dbReference type="InterPro" id="IPR032800">
    <property type="entry name" value="TRP_N"/>
</dbReference>
<feature type="transmembrane region" description="Helical" evidence="8">
    <location>
        <begin position="579"/>
        <end position="598"/>
    </location>
</feature>
<keyword evidence="3 8" id="KW-0812">Transmembrane</keyword>
<evidence type="ECO:0000256" key="3">
    <source>
        <dbReference type="ARBA" id="ARBA00022692"/>
    </source>
</evidence>
<dbReference type="GO" id="GO:0055085">
    <property type="term" value="P:transmembrane transport"/>
    <property type="evidence" value="ECO:0007669"/>
    <property type="project" value="TreeGrafter"/>
</dbReference>
<evidence type="ECO:0000256" key="6">
    <source>
        <dbReference type="ARBA" id="ARBA00023136"/>
    </source>
</evidence>
<dbReference type="InterPro" id="IPR040241">
    <property type="entry name" value="TRP_Flc/Pkd2-like"/>
</dbReference>
<evidence type="ECO:0000256" key="2">
    <source>
        <dbReference type="ARBA" id="ARBA00010642"/>
    </source>
</evidence>
<proteinExistence type="inferred from homology"/>
<dbReference type="PANTHER" id="PTHR31145:SF7">
    <property type="entry name" value="TRP-LIKE ION CHANNEL"/>
    <property type="match status" value="1"/>
</dbReference>
<evidence type="ECO:0000256" key="1">
    <source>
        <dbReference type="ARBA" id="ARBA00004141"/>
    </source>
</evidence>
<feature type="transmembrane region" description="Helical" evidence="8">
    <location>
        <begin position="450"/>
        <end position="474"/>
    </location>
</feature>
<dbReference type="InterPro" id="IPR010308">
    <property type="entry name" value="TRP_C"/>
</dbReference>
<feature type="transmembrane region" description="Helical" evidence="8">
    <location>
        <begin position="642"/>
        <end position="667"/>
    </location>
</feature>
<evidence type="ECO:0000256" key="5">
    <source>
        <dbReference type="ARBA" id="ARBA00022989"/>
    </source>
</evidence>
<feature type="transmembrane region" description="Helical" evidence="8">
    <location>
        <begin position="415"/>
        <end position="444"/>
    </location>
</feature>
<sequence>MRAPTLVSLSGFYAILISLITLNIQSSIAADYISYTNSDGETLQLDTNREPSLYTRDYGDCQGDSVITVTRFDAAYYKDNMTITFHLGGYTAVANESVMMYIGVYAYGENRFNLTFDPCFANIRSMCPINASVPIEGNGIIPIAPADVAGIPDIALSIPDFEGQAILRIFGNSTQSQIACYSAVLTNGHTFSHPAAVGSTVGVFVAVAFISSIATAIYGQGLQETRKHYAHSLSIFVVFSVLQHVFYTGALSMNFPSALPAFWSNFAWASGLIHSAAMQNSINQFVGNDRGNISSLGSATSGETAVNLGGGYSLSSIYKRTVEKRDIINSTSGFSWYGNVVDPGLPLPGNYSSFAGTLAELHIPASNAFLTGLVWLLILVAIMVGFVVVLKTLLEILAASKIMKTDRLTFFRRHWIYCAGVVVLRLCFIAFFMMTFLSLFQFTIGGGSGVLAIAGLVFALFLIGMLGISAYALWYRLSGQRLRSDRDRLQLKSNLSWTRASTVGAAEDPRKTIASLPWRHLYFKDSLERPHVHDDDDYLIKFGWLSARFRRSKWWFFAAWLIYEFGRACFYGAAAGSPLTQVFGLLAWEILSLFAIIVMRPFESNRLNMLMVYFLGFSKVASVALCSAFDPRFGLERILTTVIGIVIIVIQGILIICMMIAVVVGAVSSWMSVRRHKENFHPTSLANTRTKYFAHIEQKATDKPLLKPQPVRQPSASEEPKEPYFSVTDVRRQTKIEDEDPQNENKLGADEDLRTSVDANRTLQSRPQSRAPSMRSRNSISNLPYGARRHRASWSTKDFASAEYDPEQIPSGMQSRMSIESFRDTNRDSIGTPSRKRASSLRQSWTNDPSLVDIANAPIDHPSTSYRSRHRASQSMSQTQLQSRYVAEEEPTEIRPSTGAH</sequence>
<feature type="transmembrane region" description="Helical" evidence="8">
    <location>
        <begin position="229"/>
        <end position="247"/>
    </location>
</feature>
<feature type="transmembrane region" description="Helical" evidence="8">
    <location>
        <begin position="195"/>
        <end position="217"/>
    </location>
</feature>
<dbReference type="SMART" id="SM01320">
    <property type="entry name" value="TRP_N"/>
    <property type="match status" value="1"/>
</dbReference>
<feature type="compositionally biased region" description="Polar residues" evidence="7">
    <location>
        <begin position="840"/>
        <end position="849"/>
    </location>
</feature>
<comment type="similarity">
    <text evidence="2">Belongs to the transient receptor potential (TRP) ion channel family.</text>
</comment>
<comment type="subcellular location">
    <subcellularLocation>
        <location evidence="1">Membrane</location>
        <topology evidence="1">Multi-pass membrane protein</topology>
    </subcellularLocation>
</comment>
<gene>
    <name evidence="11" type="ORF">OHC33_004441</name>
</gene>
<evidence type="ECO:0000256" key="7">
    <source>
        <dbReference type="SAM" id="MobiDB-lite"/>
    </source>
</evidence>
<protein>
    <recommendedName>
        <fullName evidence="10">ML-like domain-containing protein</fullName>
    </recommendedName>
</protein>
<evidence type="ECO:0000313" key="12">
    <source>
        <dbReference type="Proteomes" id="UP001316803"/>
    </source>
</evidence>
<reference evidence="11 12" key="1">
    <citation type="submission" date="2022-12" db="EMBL/GenBank/DDBJ databases">
        <title>Genomic features and morphological characterization of a novel Knufia sp. strain isolated from spacecraft assembly facility.</title>
        <authorList>
            <person name="Teixeira M."/>
            <person name="Chander A.M."/>
            <person name="Stajich J.E."/>
            <person name="Venkateswaran K."/>
        </authorList>
    </citation>
    <scope>NUCLEOTIDE SEQUENCE [LARGE SCALE GENOMIC DNA]</scope>
    <source>
        <strain evidence="11 12">FJI-L2-BK-P2</strain>
    </source>
</reference>
<dbReference type="AlphaFoldDB" id="A0AAN8EN37"/>
<feature type="domain" description="ML-like" evidence="10">
    <location>
        <begin position="51"/>
        <end position="192"/>
    </location>
</feature>
<accession>A0AAN8EN37</accession>
<feature type="transmembrane region" description="Helical" evidence="8">
    <location>
        <begin position="373"/>
        <end position="394"/>
    </location>
</feature>
<evidence type="ECO:0000256" key="4">
    <source>
        <dbReference type="ARBA" id="ARBA00022729"/>
    </source>
</evidence>
<dbReference type="GO" id="GO:0009272">
    <property type="term" value="P:fungal-type cell wall biogenesis"/>
    <property type="evidence" value="ECO:0007669"/>
    <property type="project" value="TreeGrafter"/>
</dbReference>
<evidence type="ECO:0000259" key="10">
    <source>
        <dbReference type="SMART" id="SM01320"/>
    </source>
</evidence>
<evidence type="ECO:0000256" key="9">
    <source>
        <dbReference type="SAM" id="SignalP"/>
    </source>
</evidence>
<organism evidence="11 12">
    <name type="scientific">Knufia fluminis</name>
    <dbReference type="NCBI Taxonomy" id="191047"/>
    <lineage>
        <taxon>Eukaryota</taxon>
        <taxon>Fungi</taxon>
        <taxon>Dikarya</taxon>
        <taxon>Ascomycota</taxon>
        <taxon>Pezizomycotina</taxon>
        <taxon>Eurotiomycetes</taxon>
        <taxon>Chaetothyriomycetidae</taxon>
        <taxon>Chaetothyriales</taxon>
        <taxon>Trichomeriaceae</taxon>
        <taxon>Knufia</taxon>
    </lineage>
</organism>
<name>A0AAN8EN37_9EURO</name>
<dbReference type="Pfam" id="PF06011">
    <property type="entry name" value="TRP"/>
    <property type="match status" value="1"/>
</dbReference>
<comment type="caution">
    <text evidence="11">The sequence shown here is derived from an EMBL/GenBank/DDBJ whole genome shotgun (WGS) entry which is preliminary data.</text>
</comment>
<feature type="compositionally biased region" description="Polar residues" evidence="7">
    <location>
        <begin position="757"/>
        <end position="782"/>
    </location>
</feature>
<dbReference type="GO" id="GO:0016020">
    <property type="term" value="C:membrane"/>
    <property type="evidence" value="ECO:0007669"/>
    <property type="project" value="UniProtKB-SubCell"/>
</dbReference>
<dbReference type="Pfam" id="PF14558">
    <property type="entry name" value="TRP_N"/>
    <property type="match status" value="1"/>
</dbReference>
<keyword evidence="4 9" id="KW-0732">Signal</keyword>
<keyword evidence="12" id="KW-1185">Reference proteome</keyword>
<feature type="compositionally biased region" description="Polar residues" evidence="7">
    <location>
        <begin position="873"/>
        <end position="883"/>
    </location>
</feature>